<feature type="region of interest" description="Disordered" evidence="1">
    <location>
        <begin position="176"/>
        <end position="196"/>
    </location>
</feature>
<evidence type="ECO:0000313" key="3">
    <source>
        <dbReference type="Proteomes" id="UP000646548"/>
    </source>
</evidence>
<reference evidence="2" key="1">
    <citation type="journal article" name="BMC Genomics">
        <title>Long-read sequencing and de novo genome assembly of marine medaka (Oryzias melastigma).</title>
        <authorList>
            <person name="Liang P."/>
            <person name="Saqib H.S.A."/>
            <person name="Ni X."/>
            <person name="Shen Y."/>
        </authorList>
    </citation>
    <scope>NUCLEOTIDE SEQUENCE</scope>
    <source>
        <strain evidence="2">Bigg-433</strain>
    </source>
</reference>
<gene>
    <name evidence="2" type="ORF">FQA47_023474</name>
</gene>
<name>A0A834CG39_ORYME</name>
<dbReference type="Proteomes" id="UP000646548">
    <property type="component" value="Unassembled WGS sequence"/>
</dbReference>
<protein>
    <submittedName>
        <fullName evidence="2">Uncharacterized protein</fullName>
    </submittedName>
</protein>
<dbReference type="EMBL" id="WKFB01000341">
    <property type="protein sequence ID" value="KAF6726195.1"/>
    <property type="molecule type" value="Genomic_DNA"/>
</dbReference>
<proteinExistence type="predicted"/>
<feature type="compositionally biased region" description="Pro residues" evidence="1">
    <location>
        <begin position="176"/>
        <end position="185"/>
    </location>
</feature>
<organism evidence="2 3">
    <name type="scientific">Oryzias melastigma</name>
    <name type="common">Marine medaka</name>
    <dbReference type="NCBI Taxonomy" id="30732"/>
    <lineage>
        <taxon>Eukaryota</taxon>
        <taxon>Metazoa</taxon>
        <taxon>Chordata</taxon>
        <taxon>Craniata</taxon>
        <taxon>Vertebrata</taxon>
        <taxon>Euteleostomi</taxon>
        <taxon>Actinopterygii</taxon>
        <taxon>Neopterygii</taxon>
        <taxon>Teleostei</taxon>
        <taxon>Neoteleostei</taxon>
        <taxon>Acanthomorphata</taxon>
        <taxon>Ovalentaria</taxon>
        <taxon>Atherinomorphae</taxon>
        <taxon>Beloniformes</taxon>
        <taxon>Adrianichthyidae</taxon>
        <taxon>Oryziinae</taxon>
        <taxon>Oryzias</taxon>
    </lineage>
</organism>
<accession>A0A834CG39</accession>
<evidence type="ECO:0000313" key="2">
    <source>
        <dbReference type="EMBL" id="KAF6726195.1"/>
    </source>
</evidence>
<sequence length="196" mass="21000">MSRTGAGDNARVPLRARALVSRVSKGEWERMRKLVEVACRVVPSIPGIPLFIKPGQAGHFTAHHQIRNAVGQTGEHADQQRDGNRDSMSCSLSSGLIGSFQLQPDVLEAVGAVEEYSLLTGSTAFLMTIQAPLQDWSGSLSTELDSVTPELRPAESVGGSVCSLAHDTLLVHLESPPRPHPPAPAVPWHMSPLCSK</sequence>
<dbReference type="AlphaFoldDB" id="A0A834CG39"/>
<comment type="caution">
    <text evidence="2">The sequence shown here is derived from an EMBL/GenBank/DDBJ whole genome shotgun (WGS) entry which is preliminary data.</text>
</comment>
<evidence type="ECO:0000256" key="1">
    <source>
        <dbReference type="SAM" id="MobiDB-lite"/>
    </source>
</evidence>